<name>A0AA36D8U1_9BILA</name>
<comment type="similarity">
    <text evidence="1">Belongs to the acetyltransferase family.</text>
</comment>
<feature type="domain" description="N-acetyltransferase" evidence="4">
    <location>
        <begin position="3"/>
        <end position="161"/>
    </location>
</feature>
<dbReference type="InterPro" id="IPR000182">
    <property type="entry name" value="GNAT_dom"/>
</dbReference>
<dbReference type="InterPro" id="IPR051016">
    <property type="entry name" value="Diverse_Substrate_AcTransf"/>
</dbReference>
<dbReference type="Gene3D" id="3.40.630.30">
    <property type="match status" value="1"/>
</dbReference>
<dbReference type="Proteomes" id="UP001177023">
    <property type="component" value="Unassembled WGS sequence"/>
</dbReference>
<evidence type="ECO:0000256" key="3">
    <source>
        <dbReference type="ARBA" id="ARBA00023315"/>
    </source>
</evidence>
<dbReference type="CDD" id="cd04301">
    <property type="entry name" value="NAT_SF"/>
    <property type="match status" value="1"/>
</dbReference>
<keyword evidence="6" id="KW-1185">Reference proteome</keyword>
<proteinExistence type="inferred from homology"/>
<protein>
    <recommendedName>
        <fullName evidence="4">N-acetyltransferase domain-containing protein</fullName>
    </recommendedName>
</protein>
<dbReference type="GO" id="GO:0008080">
    <property type="term" value="F:N-acetyltransferase activity"/>
    <property type="evidence" value="ECO:0007669"/>
    <property type="project" value="UniProtKB-ARBA"/>
</dbReference>
<dbReference type="AlphaFoldDB" id="A0AA36D8U1"/>
<dbReference type="SUPFAM" id="SSF55729">
    <property type="entry name" value="Acyl-CoA N-acyltransferases (Nat)"/>
    <property type="match status" value="1"/>
</dbReference>
<comment type="caution">
    <text evidence="5">The sequence shown here is derived from an EMBL/GenBank/DDBJ whole genome shotgun (WGS) entry which is preliminary data.</text>
</comment>
<accession>A0AA36D8U1</accession>
<dbReference type="PANTHER" id="PTHR10545:SF29">
    <property type="entry name" value="GH14572P-RELATED"/>
    <property type="match status" value="1"/>
</dbReference>
<evidence type="ECO:0000313" key="6">
    <source>
        <dbReference type="Proteomes" id="UP001177023"/>
    </source>
</evidence>
<evidence type="ECO:0000259" key="4">
    <source>
        <dbReference type="PROSITE" id="PS51186"/>
    </source>
</evidence>
<sequence length="161" mass="18723">MEVTIRELVIEDAEEIRALIQGLAEYEKMPDSVELTVPQLQKDIGSKAVLGFTARDSNNKLAGMVLFYMAYSTWQGQYVHMEDLYVNPKLRRSGIGLKLWARVAQFAKERNIKRLQWNVLDWNTDAIFFYEKQPCVNLTKTEGWYLFRMGPDDINHLSKSN</sequence>
<dbReference type="InterPro" id="IPR016181">
    <property type="entry name" value="Acyl_CoA_acyltransferase"/>
</dbReference>
<dbReference type="PANTHER" id="PTHR10545">
    <property type="entry name" value="DIAMINE N-ACETYLTRANSFERASE"/>
    <property type="match status" value="1"/>
</dbReference>
<reference evidence="5" key="1">
    <citation type="submission" date="2023-06" db="EMBL/GenBank/DDBJ databases">
        <authorList>
            <person name="Delattre M."/>
        </authorList>
    </citation>
    <scope>NUCLEOTIDE SEQUENCE</scope>
    <source>
        <strain evidence="5">AF72</strain>
    </source>
</reference>
<keyword evidence="3" id="KW-0012">Acyltransferase</keyword>
<organism evidence="5 6">
    <name type="scientific">Mesorhabditis spiculigera</name>
    <dbReference type="NCBI Taxonomy" id="96644"/>
    <lineage>
        <taxon>Eukaryota</taxon>
        <taxon>Metazoa</taxon>
        <taxon>Ecdysozoa</taxon>
        <taxon>Nematoda</taxon>
        <taxon>Chromadorea</taxon>
        <taxon>Rhabditida</taxon>
        <taxon>Rhabditina</taxon>
        <taxon>Rhabditomorpha</taxon>
        <taxon>Rhabditoidea</taxon>
        <taxon>Rhabditidae</taxon>
        <taxon>Mesorhabditinae</taxon>
        <taxon>Mesorhabditis</taxon>
    </lineage>
</organism>
<dbReference type="Pfam" id="PF00583">
    <property type="entry name" value="Acetyltransf_1"/>
    <property type="match status" value="1"/>
</dbReference>
<dbReference type="FunFam" id="3.40.630.30:FF:000064">
    <property type="entry name" value="GNAT family acetyltransferase"/>
    <property type="match status" value="1"/>
</dbReference>
<keyword evidence="2" id="KW-0808">Transferase</keyword>
<dbReference type="EMBL" id="CATQJA010002665">
    <property type="protein sequence ID" value="CAJ0583229.1"/>
    <property type="molecule type" value="Genomic_DNA"/>
</dbReference>
<gene>
    <name evidence="5" type="ORF">MSPICULIGERA_LOCUS21321</name>
</gene>
<evidence type="ECO:0000256" key="2">
    <source>
        <dbReference type="ARBA" id="ARBA00022679"/>
    </source>
</evidence>
<evidence type="ECO:0000256" key="1">
    <source>
        <dbReference type="ARBA" id="ARBA00008694"/>
    </source>
</evidence>
<feature type="non-terminal residue" evidence="5">
    <location>
        <position position="1"/>
    </location>
</feature>
<dbReference type="PROSITE" id="PS51186">
    <property type="entry name" value="GNAT"/>
    <property type="match status" value="1"/>
</dbReference>
<evidence type="ECO:0000313" key="5">
    <source>
        <dbReference type="EMBL" id="CAJ0583229.1"/>
    </source>
</evidence>